<gene>
    <name evidence="1" type="ORF">Aph01nite_00060</name>
</gene>
<protein>
    <recommendedName>
        <fullName evidence="3">Tetratricopeptide repeat protein</fullName>
    </recommendedName>
</protein>
<evidence type="ECO:0008006" key="3">
    <source>
        <dbReference type="Google" id="ProtNLM"/>
    </source>
</evidence>
<dbReference type="EMBL" id="BOOA01000001">
    <property type="protein sequence ID" value="GIH21696.1"/>
    <property type="molecule type" value="Genomic_DNA"/>
</dbReference>
<accession>A0A919Q4Y0</accession>
<dbReference type="InterPro" id="IPR011990">
    <property type="entry name" value="TPR-like_helical_dom_sf"/>
</dbReference>
<organism evidence="1 2">
    <name type="scientific">Acrocarpospora phusangensis</name>
    <dbReference type="NCBI Taxonomy" id="1070424"/>
    <lineage>
        <taxon>Bacteria</taxon>
        <taxon>Bacillati</taxon>
        <taxon>Actinomycetota</taxon>
        <taxon>Actinomycetes</taxon>
        <taxon>Streptosporangiales</taxon>
        <taxon>Streptosporangiaceae</taxon>
        <taxon>Acrocarpospora</taxon>
    </lineage>
</organism>
<reference evidence="1" key="1">
    <citation type="submission" date="2021-01" db="EMBL/GenBank/DDBJ databases">
        <title>Whole genome shotgun sequence of Acrocarpospora phusangensis NBRC 108782.</title>
        <authorList>
            <person name="Komaki H."/>
            <person name="Tamura T."/>
        </authorList>
    </citation>
    <scope>NUCLEOTIDE SEQUENCE</scope>
    <source>
        <strain evidence="1">NBRC 108782</strain>
    </source>
</reference>
<evidence type="ECO:0000313" key="1">
    <source>
        <dbReference type="EMBL" id="GIH21696.1"/>
    </source>
</evidence>
<dbReference type="AlphaFoldDB" id="A0A919Q4Y0"/>
<proteinExistence type="predicted"/>
<keyword evidence="2" id="KW-1185">Reference proteome</keyword>
<dbReference type="Gene3D" id="1.25.40.10">
    <property type="entry name" value="Tetratricopeptide repeat domain"/>
    <property type="match status" value="1"/>
</dbReference>
<name>A0A919Q4Y0_9ACTN</name>
<evidence type="ECO:0000313" key="2">
    <source>
        <dbReference type="Proteomes" id="UP000640052"/>
    </source>
</evidence>
<dbReference type="RefSeq" id="WP_204038580.1">
    <property type="nucleotide sequence ID" value="NZ_BOOA01000001.1"/>
</dbReference>
<dbReference type="SUPFAM" id="SSF48452">
    <property type="entry name" value="TPR-like"/>
    <property type="match status" value="1"/>
</dbReference>
<comment type="caution">
    <text evidence="1">The sequence shown here is derived from an EMBL/GenBank/DDBJ whole genome shotgun (WGS) entry which is preliminary data.</text>
</comment>
<sequence>MDFATIRYLYLPPSPAQCATDMIPLMSGFTASKWYNFRRGYLAAWPDGVGVFDLVENGDLVGWRQAWRQQDYPACLSLIDRALDDANLIDLDRVPLLDKRAQCLLHLDRPAEAVEVFEHAISLLAGHDLLSHELALTFNLAVVHSASGHTARSAELVDGILAYADDPRVDPFILEQARLLRDQPEE</sequence>
<dbReference type="Proteomes" id="UP000640052">
    <property type="component" value="Unassembled WGS sequence"/>
</dbReference>